<organism evidence="7 8">
    <name type="scientific">Afipia carboxidovorans (strain ATCC 49405 / DSM 1227 / KCTC 32145 / OM5)</name>
    <name type="common">Oligotropha carboxidovorans</name>
    <dbReference type="NCBI Taxonomy" id="504832"/>
    <lineage>
        <taxon>Bacteria</taxon>
        <taxon>Pseudomonadati</taxon>
        <taxon>Pseudomonadota</taxon>
        <taxon>Alphaproteobacteria</taxon>
        <taxon>Hyphomicrobiales</taxon>
        <taxon>Nitrobacteraceae</taxon>
        <taxon>Afipia</taxon>
    </lineage>
</organism>
<gene>
    <name evidence="7" type="ordered locus">OCA5_c09920</name>
</gene>
<dbReference type="SUPFAM" id="SSF88946">
    <property type="entry name" value="Sigma2 domain of RNA polymerase sigma factors"/>
    <property type="match status" value="1"/>
</dbReference>
<evidence type="ECO:0000256" key="1">
    <source>
        <dbReference type="ARBA" id="ARBA00010641"/>
    </source>
</evidence>
<dbReference type="RefSeq" id="WP_012564240.1">
    <property type="nucleotide sequence ID" value="NC_011386.1"/>
</dbReference>
<keyword evidence="8" id="KW-1185">Reference proteome</keyword>
<dbReference type="AlphaFoldDB" id="B6JIH0"/>
<dbReference type="Pfam" id="PF04542">
    <property type="entry name" value="Sigma70_r2"/>
    <property type="match status" value="1"/>
</dbReference>
<evidence type="ECO:0000313" key="7">
    <source>
        <dbReference type="EMBL" id="AEI05712.1"/>
    </source>
</evidence>
<dbReference type="InterPro" id="IPR014284">
    <property type="entry name" value="RNA_pol_sigma-70_dom"/>
</dbReference>
<reference evidence="7 8" key="1">
    <citation type="journal article" date="2011" name="J. Bacteriol.">
        <title>Complete genome sequences of the chemolithoautotrophic Oligotropha carboxidovorans strains OM4 and OM5.</title>
        <authorList>
            <person name="Volland S."/>
            <person name="Rachinger M."/>
            <person name="Strittmatter A."/>
            <person name="Daniel R."/>
            <person name="Gottschalk G."/>
            <person name="Meyer O."/>
        </authorList>
    </citation>
    <scope>NUCLEOTIDE SEQUENCE [LARGE SCALE GENOMIC DNA]</scope>
    <source>
        <strain evidence="8">ATCC 49405 / DSM 1227 / KCTC 32145 / OM5</strain>
    </source>
</reference>
<keyword evidence="2" id="KW-0805">Transcription regulation</keyword>
<dbReference type="PANTHER" id="PTHR43133">
    <property type="entry name" value="RNA POLYMERASE ECF-TYPE SIGMA FACTO"/>
    <property type="match status" value="1"/>
</dbReference>
<dbReference type="InterPro" id="IPR013325">
    <property type="entry name" value="RNA_pol_sigma_r2"/>
</dbReference>
<dbReference type="InterPro" id="IPR013324">
    <property type="entry name" value="RNA_pol_sigma_r3/r4-like"/>
</dbReference>
<dbReference type="InterPro" id="IPR036388">
    <property type="entry name" value="WH-like_DNA-bd_sf"/>
</dbReference>
<dbReference type="GO" id="GO:0016987">
    <property type="term" value="F:sigma factor activity"/>
    <property type="evidence" value="ECO:0007669"/>
    <property type="project" value="UniProtKB-KW"/>
</dbReference>
<proteinExistence type="inferred from homology"/>
<dbReference type="GO" id="GO:0006352">
    <property type="term" value="P:DNA-templated transcription initiation"/>
    <property type="evidence" value="ECO:0007669"/>
    <property type="project" value="InterPro"/>
</dbReference>
<dbReference type="EMBL" id="CP002826">
    <property type="protein sequence ID" value="AEI05712.1"/>
    <property type="molecule type" value="Genomic_DNA"/>
</dbReference>
<name>B6JIH0_AFIC5</name>
<dbReference type="STRING" id="504832.OCA5_c09920"/>
<dbReference type="InterPro" id="IPR013249">
    <property type="entry name" value="RNA_pol_sigma70_r4_t2"/>
</dbReference>
<accession>B6JIH0</accession>
<dbReference type="InterPro" id="IPR007627">
    <property type="entry name" value="RNA_pol_sigma70_r2"/>
</dbReference>
<dbReference type="HOGENOM" id="CLU_047691_9_3_5"/>
<dbReference type="PANTHER" id="PTHR43133:SF62">
    <property type="entry name" value="RNA POLYMERASE SIGMA FACTOR SIGZ"/>
    <property type="match status" value="1"/>
</dbReference>
<comment type="similarity">
    <text evidence="1">Belongs to the sigma-70 factor family. ECF subfamily.</text>
</comment>
<keyword evidence="4" id="KW-0804">Transcription</keyword>
<dbReference type="KEGG" id="oca:OCAR_7108"/>
<dbReference type="Pfam" id="PF08281">
    <property type="entry name" value="Sigma70_r4_2"/>
    <property type="match status" value="1"/>
</dbReference>
<dbReference type="GO" id="GO:0003677">
    <property type="term" value="F:DNA binding"/>
    <property type="evidence" value="ECO:0007669"/>
    <property type="project" value="InterPro"/>
</dbReference>
<dbReference type="Gene3D" id="1.10.1740.10">
    <property type="match status" value="1"/>
</dbReference>
<dbReference type="Proteomes" id="UP000007730">
    <property type="component" value="Chromosome"/>
</dbReference>
<keyword evidence="3" id="KW-0731">Sigma factor</keyword>
<feature type="domain" description="RNA polymerase sigma factor 70 region 4 type 2" evidence="6">
    <location>
        <begin position="122"/>
        <end position="171"/>
    </location>
</feature>
<feature type="domain" description="RNA polymerase sigma-70 region 2" evidence="5">
    <location>
        <begin position="25"/>
        <end position="91"/>
    </location>
</feature>
<protein>
    <submittedName>
        <fullName evidence="7">RNA polymerase, sigma subunit</fullName>
    </submittedName>
</protein>
<evidence type="ECO:0000256" key="4">
    <source>
        <dbReference type="ARBA" id="ARBA00023163"/>
    </source>
</evidence>
<evidence type="ECO:0000259" key="6">
    <source>
        <dbReference type="Pfam" id="PF08281"/>
    </source>
</evidence>
<dbReference type="eggNOG" id="COG1595">
    <property type="taxonomic scope" value="Bacteria"/>
</dbReference>
<dbReference type="NCBIfam" id="TIGR02937">
    <property type="entry name" value="sigma70-ECF"/>
    <property type="match status" value="1"/>
</dbReference>
<dbReference type="InterPro" id="IPR039425">
    <property type="entry name" value="RNA_pol_sigma-70-like"/>
</dbReference>
<dbReference type="Gene3D" id="1.10.10.10">
    <property type="entry name" value="Winged helix-like DNA-binding domain superfamily/Winged helix DNA-binding domain"/>
    <property type="match status" value="1"/>
</dbReference>
<dbReference type="SUPFAM" id="SSF88659">
    <property type="entry name" value="Sigma3 and sigma4 domains of RNA polymerase sigma factors"/>
    <property type="match status" value="1"/>
</dbReference>
<dbReference type="KEGG" id="ocg:OCA5_c09920"/>
<evidence type="ECO:0000259" key="5">
    <source>
        <dbReference type="Pfam" id="PF04542"/>
    </source>
</evidence>
<evidence type="ECO:0000256" key="2">
    <source>
        <dbReference type="ARBA" id="ARBA00023015"/>
    </source>
</evidence>
<evidence type="ECO:0000313" key="8">
    <source>
        <dbReference type="Proteomes" id="UP000007730"/>
    </source>
</evidence>
<evidence type="ECO:0000256" key="3">
    <source>
        <dbReference type="ARBA" id="ARBA00023082"/>
    </source>
</evidence>
<dbReference type="OrthoDB" id="9784272at2"/>
<sequence>MHTPAELSELMTQVADGDQGAFERLFEATRARLYGVVLRILRDTSLAEEVLQEAYVKIWNDSERYRPEDASVLSWMVAIARTHAVDVERKRGGAPLAQAAGFEAASDTPQPLARHEMSDELKALLECVGQLEPDRQKLILLAYYNGWSREQLAVKFNAPLGDVRTWLRRSLLDIRACLGLA</sequence>